<dbReference type="PANTHER" id="PTHR12886:SF0">
    <property type="entry name" value="GPI MANNOSYLTRANSFERASE 1"/>
    <property type="match status" value="1"/>
</dbReference>
<dbReference type="PANTHER" id="PTHR12886">
    <property type="entry name" value="PIG-M MANNOSYLTRANSFERASE"/>
    <property type="match status" value="1"/>
</dbReference>
<dbReference type="GO" id="GO:0051751">
    <property type="term" value="F:alpha-1,4-mannosyltransferase activity"/>
    <property type="evidence" value="ECO:0007669"/>
    <property type="project" value="InterPro"/>
</dbReference>
<evidence type="ECO:0000256" key="8">
    <source>
        <dbReference type="ARBA" id="ARBA00022824"/>
    </source>
</evidence>
<evidence type="ECO:0000256" key="7">
    <source>
        <dbReference type="ARBA" id="ARBA00022692"/>
    </source>
</evidence>
<comment type="function">
    <text evidence="11">Catalytic subunit of the glycosylphosphatidylinositol-mannosyltransferase I complex which catalyzes the transfer of the first mannose, via an alpha-1,4 bond from a dolichol-phosphate-mannose (Dol-P-Man) to the glucosaminyl acyl phosphatidylinositol (GlcN-(acyl)PI) intermediate to generate alpha-D-Man-(1-&gt;4)-alpha-D-GlcN-(1-&gt;6)-(1-radyl,2-acyl-sn-glycero-3-phospho)-2-acyl-inositol and participates in the sixth step of the glycosylphosphatidylinositol-anchor biosynthesis.</text>
</comment>
<organism evidence="13">
    <name type="scientific">Micromonas pusilla (strain CCMP1545)</name>
    <name type="common">Picoplanktonic green alga</name>
    <dbReference type="NCBI Taxonomy" id="564608"/>
    <lineage>
        <taxon>Eukaryota</taxon>
        <taxon>Viridiplantae</taxon>
        <taxon>Chlorophyta</taxon>
        <taxon>Mamiellophyceae</taxon>
        <taxon>Mamiellales</taxon>
        <taxon>Mamiellaceae</taxon>
        <taxon>Micromonas</taxon>
    </lineage>
</organism>
<dbReference type="Proteomes" id="UP000001876">
    <property type="component" value="Unassembled WGS sequence"/>
</dbReference>
<sequence>MQWWGMSAPLRTGECSVLTAAFAIRLAFMIYGMYQDARAGLPFTDIDYGVFTDAARFVTLGDSPYERDTFRYSPVLAFTCVLNVTSHPLVGKAFFVVGDLVSWVLIKKVLSQQGGSETKSLSAAYLFNPYTITMSTRGSCESLTAFLLMLIVCCLQCEDTFRAASCFAFATLFRLYPIIYSVPLLLYIDKQGSIFVHEVDQKVPARTHDLTTAAVVGHQTSCASTGTSLLKGMFSPRKVYFCTVAASLSIACVAYYQLWYGMDFFRETFVHHMKRVDIRHNFSMSFYSAYLATEGNSIFMAENFQSRYTCLIPHITVILVIGIKYASDLPFCLFMQTFAFVTLNSVCTAQYFVWYLCLFPLCVPNINILRCLGEWNSANRSTVNSKDVPNRIAQSRRRKRRIDSPIFTCTCIVSWFTTQIGWLVTAYSLEFTGVCNFWPLWALSTLFLSVNTWSIVLMTSMHTPATMRRCFTSPNDVTAAELVR</sequence>
<dbReference type="KEGG" id="mpp:MICPUCDRAFT_65000"/>
<reference evidence="12 13" key="1">
    <citation type="journal article" date="2009" name="Science">
        <title>Green evolution and dynamic adaptations revealed by genomes of the marine picoeukaryotes Micromonas.</title>
        <authorList>
            <person name="Worden A.Z."/>
            <person name="Lee J.H."/>
            <person name="Mock T."/>
            <person name="Rouze P."/>
            <person name="Simmons M.P."/>
            <person name="Aerts A.L."/>
            <person name="Allen A.E."/>
            <person name="Cuvelier M.L."/>
            <person name="Derelle E."/>
            <person name="Everett M.V."/>
            <person name="Foulon E."/>
            <person name="Grimwood J."/>
            <person name="Gundlach H."/>
            <person name="Henrissat B."/>
            <person name="Napoli C."/>
            <person name="McDonald S.M."/>
            <person name="Parker M.S."/>
            <person name="Rombauts S."/>
            <person name="Salamov A."/>
            <person name="Von Dassow P."/>
            <person name="Badger J.H."/>
            <person name="Coutinho P.M."/>
            <person name="Demir E."/>
            <person name="Dubchak I."/>
            <person name="Gentemann C."/>
            <person name="Eikrem W."/>
            <person name="Gready J.E."/>
            <person name="John U."/>
            <person name="Lanier W."/>
            <person name="Lindquist E.A."/>
            <person name="Lucas S."/>
            <person name="Mayer K.F."/>
            <person name="Moreau H."/>
            <person name="Not F."/>
            <person name="Otillar R."/>
            <person name="Panaud O."/>
            <person name="Pangilinan J."/>
            <person name="Paulsen I."/>
            <person name="Piegu B."/>
            <person name="Poliakov A."/>
            <person name="Robbens S."/>
            <person name="Schmutz J."/>
            <person name="Toulza E."/>
            <person name="Wyss T."/>
            <person name="Zelensky A."/>
            <person name="Zhou K."/>
            <person name="Armbrust E.V."/>
            <person name="Bhattacharya D."/>
            <person name="Goodenough U.W."/>
            <person name="Van de Peer Y."/>
            <person name="Grigoriev I.V."/>
        </authorList>
    </citation>
    <scope>NUCLEOTIDE SEQUENCE [LARGE SCALE GENOMIC DNA]</scope>
    <source>
        <strain evidence="12 13">CCMP1545</strain>
    </source>
</reference>
<dbReference type="EMBL" id="GG663736">
    <property type="protein sequence ID" value="EEH59927.1"/>
    <property type="molecule type" value="Genomic_DNA"/>
</dbReference>
<evidence type="ECO:0000256" key="11">
    <source>
        <dbReference type="RuleBase" id="RU365064"/>
    </source>
</evidence>
<feature type="transmembrane region" description="Helical" evidence="11">
    <location>
        <begin position="167"/>
        <end position="188"/>
    </location>
</feature>
<dbReference type="STRING" id="564608.C1MLE5"/>
<keyword evidence="9 11" id="KW-1133">Transmembrane helix</keyword>
<dbReference type="InterPro" id="IPR007704">
    <property type="entry name" value="PIG-M"/>
</dbReference>
<evidence type="ECO:0000256" key="4">
    <source>
        <dbReference type="ARBA" id="ARBA00022502"/>
    </source>
</evidence>
<dbReference type="GeneID" id="9681832"/>
<dbReference type="GO" id="GO:0004376">
    <property type="term" value="F:GPI mannosyltransferase activity"/>
    <property type="evidence" value="ECO:0007669"/>
    <property type="project" value="InterPro"/>
</dbReference>
<evidence type="ECO:0000256" key="9">
    <source>
        <dbReference type="ARBA" id="ARBA00022989"/>
    </source>
</evidence>
<evidence type="ECO:0000256" key="5">
    <source>
        <dbReference type="ARBA" id="ARBA00022676"/>
    </source>
</evidence>
<evidence type="ECO:0000313" key="13">
    <source>
        <dbReference type="Proteomes" id="UP000001876"/>
    </source>
</evidence>
<dbReference type="Pfam" id="PF05007">
    <property type="entry name" value="Mannosyl_trans"/>
    <property type="match status" value="1"/>
</dbReference>
<dbReference type="GO" id="GO:0006506">
    <property type="term" value="P:GPI anchor biosynthetic process"/>
    <property type="evidence" value="ECO:0007669"/>
    <property type="project" value="UniProtKB-UniPathway"/>
</dbReference>
<dbReference type="UniPathway" id="UPA00196"/>
<evidence type="ECO:0000256" key="1">
    <source>
        <dbReference type="ARBA" id="ARBA00004477"/>
    </source>
</evidence>
<feature type="transmembrane region" description="Helical" evidence="11">
    <location>
        <begin position="437"/>
        <end position="459"/>
    </location>
</feature>
<dbReference type="OrthoDB" id="1741594at2759"/>
<evidence type="ECO:0000256" key="3">
    <source>
        <dbReference type="ARBA" id="ARBA00011071"/>
    </source>
</evidence>
<evidence type="ECO:0000313" key="12">
    <source>
        <dbReference type="EMBL" id="EEH59927.1"/>
    </source>
</evidence>
<comment type="similarity">
    <text evidence="3 11">Belongs to the PIGM family.</text>
</comment>
<keyword evidence="6 11" id="KW-0808">Transferase</keyword>
<keyword evidence="7 11" id="KW-0812">Transmembrane</keyword>
<dbReference type="GO" id="GO:1990529">
    <property type="term" value="C:glycosylphosphatidylinositol-mannosyltransferase I complex"/>
    <property type="evidence" value="ECO:0007669"/>
    <property type="project" value="TreeGrafter"/>
</dbReference>
<keyword evidence="8 11" id="KW-0256">Endoplasmic reticulum</keyword>
<accession>C1MLE5</accession>
<dbReference type="OMA" id="MLWFIGQ"/>
<keyword evidence="4 11" id="KW-0337">GPI-anchor biosynthesis</keyword>
<keyword evidence="10 11" id="KW-0472">Membrane</keyword>
<evidence type="ECO:0000256" key="6">
    <source>
        <dbReference type="ARBA" id="ARBA00022679"/>
    </source>
</evidence>
<dbReference type="EC" id="2.4.1.-" evidence="11"/>
<dbReference type="GO" id="GO:0005789">
    <property type="term" value="C:endoplasmic reticulum membrane"/>
    <property type="evidence" value="ECO:0007669"/>
    <property type="project" value="UniProtKB-SubCell"/>
</dbReference>
<name>C1MLE5_MICPC</name>
<feature type="transmembrane region" description="Helical" evidence="11">
    <location>
        <begin position="308"/>
        <end position="326"/>
    </location>
</feature>
<comment type="subcellular location">
    <subcellularLocation>
        <location evidence="1 11">Endoplasmic reticulum membrane</location>
        <topology evidence="1 11">Multi-pass membrane protein</topology>
    </subcellularLocation>
</comment>
<feature type="transmembrane region" description="Helical" evidence="11">
    <location>
        <begin position="16"/>
        <end position="34"/>
    </location>
</feature>
<evidence type="ECO:0000256" key="2">
    <source>
        <dbReference type="ARBA" id="ARBA00004687"/>
    </source>
</evidence>
<protein>
    <recommendedName>
        <fullName evidence="11">GPI mannosyltransferase 1</fullName>
        <ecNumber evidence="11">2.4.1.-</ecNumber>
    </recommendedName>
    <alternativeName>
        <fullName evidence="11">GPI mannosyltransferase I</fullName>
    </alternativeName>
</protein>
<keyword evidence="5 11" id="KW-0328">Glycosyltransferase</keyword>
<feature type="transmembrane region" description="Helical" evidence="11">
    <location>
        <begin position="239"/>
        <end position="262"/>
    </location>
</feature>
<evidence type="ECO:0000256" key="10">
    <source>
        <dbReference type="ARBA" id="ARBA00023136"/>
    </source>
</evidence>
<gene>
    <name evidence="12" type="ORF">MICPUCDRAFT_65000</name>
</gene>
<proteinExistence type="inferred from homology"/>
<dbReference type="AlphaFoldDB" id="C1MLE5"/>
<dbReference type="RefSeq" id="XP_003056551.1">
    <property type="nucleotide sequence ID" value="XM_003056505.1"/>
</dbReference>
<dbReference type="eggNOG" id="KOG3893">
    <property type="taxonomic scope" value="Eukaryota"/>
</dbReference>
<feature type="transmembrane region" description="Helical" evidence="11">
    <location>
        <begin position="338"/>
        <end position="363"/>
    </location>
</feature>
<feature type="transmembrane region" description="Helical" evidence="11">
    <location>
        <begin position="406"/>
        <end position="425"/>
    </location>
</feature>
<comment type="pathway">
    <text evidence="2 11">Glycolipid biosynthesis; glycosylphosphatidylinositol-anchor biosynthesis.</text>
</comment>
<keyword evidence="13" id="KW-1185">Reference proteome</keyword>